<evidence type="ECO:0000313" key="4">
    <source>
        <dbReference type="EMBL" id="KAF5806020.1"/>
    </source>
</evidence>
<evidence type="ECO:0000313" key="5">
    <source>
        <dbReference type="Proteomes" id="UP000215914"/>
    </source>
</evidence>
<reference evidence="3" key="2">
    <citation type="submission" date="2020-06" db="EMBL/GenBank/DDBJ databases">
        <title>Helianthus annuus Genome sequencing and assembly Release 2.</title>
        <authorList>
            <person name="Gouzy J."/>
            <person name="Langlade N."/>
            <person name="Munos S."/>
        </authorList>
    </citation>
    <scope>NUCLEOTIDE SEQUENCE</scope>
    <source>
        <tissue evidence="3">Leaves</tissue>
    </source>
</reference>
<feature type="signal peptide" evidence="1">
    <location>
        <begin position="1"/>
        <end position="19"/>
    </location>
</feature>
<name>A0A9K3DJL2_HELAN</name>
<protein>
    <submittedName>
        <fullName evidence="3">Knottin, scorpion toxin</fullName>
    </submittedName>
</protein>
<keyword evidence="1" id="KW-0732">Signal</keyword>
<dbReference type="Gramene" id="mRNA:HanXRQr2_Chr05g0216411">
    <property type="protein sequence ID" value="mRNA:HanXRQr2_Chr05g0216411"/>
    <property type="gene ID" value="HanXRQr2_Chr05g0216411"/>
</dbReference>
<dbReference type="InterPro" id="IPR036574">
    <property type="entry name" value="Scorpion_toxin-like_sf"/>
</dbReference>
<comment type="caution">
    <text evidence="3">The sequence shown here is derived from an EMBL/GenBank/DDBJ whole genome shotgun (WGS) entry which is preliminary data.</text>
</comment>
<reference evidence="3" key="1">
    <citation type="journal article" date="2017" name="Nature">
        <title>The sunflower genome provides insights into oil metabolism, flowering and Asterid evolution.</title>
        <authorList>
            <person name="Badouin H."/>
            <person name="Gouzy J."/>
            <person name="Grassa C.J."/>
            <person name="Murat F."/>
            <person name="Staton S.E."/>
            <person name="Cottret L."/>
            <person name="Lelandais-Briere C."/>
            <person name="Owens G.L."/>
            <person name="Carrere S."/>
            <person name="Mayjonade B."/>
            <person name="Legrand L."/>
            <person name="Gill N."/>
            <person name="Kane N.C."/>
            <person name="Bowers J.E."/>
            <person name="Hubner S."/>
            <person name="Bellec A."/>
            <person name="Berard A."/>
            <person name="Berges H."/>
            <person name="Blanchet N."/>
            <person name="Boniface M.C."/>
            <person name="Brunel D."/>
            <person name="Catrice O."/>
            <person name="Chaidir N."/>
            <person name="Claudel C."/>
            <person name="Donnadieu C."/>
            <person name="Faraut T."/>
            <person name="Fievet G."/>
            <person name="Helmstetter N."/>
            <person name="King M."/>
            <person name="Knapp S.J."/>
            <person name="Lai Z."/>
            <person name="Le Paslier M.C."/>
            <person name="Lippi Y."/>
            <person name="Lorenzon L."/>
            <person name="Mandel J.R."/>
            <person name="Marage G."/>
            <person name="Marchand G."/>
            <person name="Marquand E."/>
            <person name="Bret-Mestries E."/>
            <person name="Morien E."/>
            <person name="Nambeesan S."/>
            <person name="Nguyen T."/>
            <person name="Pegot-Espagnet P."/>
            <person name="Pouilly N."/>
            <person name="Raftis F."/>
            <person name="Sallet E."/>
            <person name="Schiex T."/>
            <person name="Thomas J."/>
            <person name="Vandecasteele C."/>
            <person name="Vares D."/>
            <person name="Vear F."/>
            <person name="Vautrin S."/>
            <person name="Crespi M."/>
            <person name="Mangin B."/>
            <person name="Burke J.M."/>
            <person name="Salse J."/>
            <person name="Munos S."/>
            <person name="Vincourt P."/>
            <person name="Rieseberg L.H."/>
            <person name="Langlade N.B."/>
        </authorList>
    </citation>
    <scope>NUCLEOTIDE SEQUENCE</scope>
    <source>
        <tissue evidence="3">Leaves</tissue>
    </source>
</reference>
<dbReference type="Pfam" id="PF00304">
    <property type="entry name" value="Gamma-thionin"/>
    <property type="match status" value="1"/>
</dbReference>
<dbReference type="AlphaFoldDB" id="A0A9K3DJL2"/>
<sequence>MGKTTLFVFMLVLVLFASEESVMKVTEAKMCESTGRVASCAFDRDCSHSCEKDGFIDGHCDGVRRRCVCRKAC</sequence>
<evidence type="ECO:0000259" key="2">
    <source>
        <dbReference type="Pfam" id="PF00304"/>
    </source>
</evidence>
<feature type="chain" id="PRO_5039844290" evidence="1">
    <location>
        <begin position="20"/>
        <end position="73"/>
    </location>
</feature>
<feature type="domain" description="Knottins-like" evidence="2">
    <location>
        <begin position="30"/>
        <end position="73"/>
    </location>
</feature>
<organism evidence="3 5">
    <name type="scientific">Helianthus annuus</name>
    <name type="common">Common sunflower</name>
    <dbReference type="NCBI Taxonomy" id="4232"/>
    <lineage>
        <taxon>Eukaryota</taxon>
        <taxon>Viridiplantae</taxon>
        <taxon>Streptophyta</taxon>
        <taxon>Embryophyta</taxon>
        <taxon>Tracheophyta</taxon>
        <taxon>Spermatophyta</taxon>
        <taxon>Magnoliopsida</taxon>
        <taxon>eudicotyledons</taxon>
        <taxon>Gunneridae</taxon>
        <taxon>Pentapetalae</taxon>
        <taxon>asterids</taxon>
        <taxon>campanulids</taxon>
        <taxon>Asterales</taxon>
        <taxon>Asteraceae</taxon>
        <taxon>Asteroideae</taxon>
        <taxon>Heliantheae alliance</taxon>
        <taxon>Heliantheae</taxon>
        <taxon>Helianthus</taxon>
    </lineage>
</organism>
<proteinExistence type="predicted"/>
<evidence type="ECO:0000313" key="3">
    <source>
        <dbReference type="EMBL" id="KAF5755318.1"/>
    </source>
</evidence>
<accession>A0A9K3DJL2</accession>
<evidence type="ECO:0000256" key="1">
    <source>
        <dbReference type="SAM" id="SignalP"/>
    </source>
</evidence>
<keyword evidence="5" id="KW-1185">Reference proteome</keyword>
<dbReference type="InterPro" id="IPR003614">
    <property type="entry name" value="Knottins"/>
</dbReference>
<dbReference type="Proteomes" id="UP000215914">
    <property type="component" value="Unassembled WGS sequence"/>
</dbReference>
<gene>
    <name evidence="4" type="ORF">HanXRQr2_Chr05g0216411</name>
    <name evidence="3" type="ORF">HanXRQr2_Chr17g0801451</name>
</gene>
<dbReference type="SUPFAM" id="SSF57095">
    <property type="entry name" value="Scorpion toxin-like"/>
    <property type="match status" value="1"/>
</dbReference>
<dbReference type="EMBL" id="MNCJ02000332">
    <property type="protein sequence ID" value="KAF5755318.1"/>
    <property type="molecule type" value="Genomic_DNA"/>
</dbReference>
<dbReference type="EMBL" id="MNCJ02000320">
    <property type="protein sequence ID" value="KAF5806020.1"/>
    <property type="molecule type" value="Genomic_DNA"/>
</dbReference>
<dbReference type="Gene3D" id="3.30.30.10">
    <property type="entry name" value="Knottin, scorpion toxin-like"/>
    <property type="match status" value="1"/>
</dbReference>
<dbReference type="Gramene" id="mRNA:HanXRQr2_Chr17g0801451">
    <property type="protein sequence ID" value="mRNA:HanXRQr2_Chr17g0801451"/>
    <property type="gene ID" value="HanXRQr2_Chr17g0801451"/>
</dbReference>